<organism evidence="2 3">
    <name type="scientific">Necator americanus</name>
    <name type="common">Human hookworm</name>
    <dbReference type="NCBI Taxonomy" id="51031"/>
    <lineage>
        <taxon>Eukaryota</taxon>
        <taxon>Metazoa</taxon>
        <taxon>Ecdysozoa</taxon>
        <taxon>Nematoda</taxon>
        <taxon>Chromadorea</taxon>
        <taxon>Rhabditida</taxon>
        <taxon>Rhabditina</taxon>
        <taxon>Rhabditomorpha</taxon>
        <taxon>Strongyloidea</taxon>
        <taxon>Ancylostomatidae</taxon>
        <taxon>Bunostominae</taxon>
        <taxon>Necator</taxon>
    </lineage>
</organism>
<evidence type="ECO:0000256" key="1">
    <source>
        <dbReference type="SAM" id="MobiDB-lite"/>
    </source>
</evidence>
<sequence length="148" mass="17266">MNKWIKNNGFIEDQITQFPAGITKSNVSRREEREIGLLEPTKSDYFDQQPKKAAHFKHGNSFLREPLAQMRKKDAFLYKYGFGSRESLWVTRSIRAAKDPTGTSGQNMCPHLLIMKEDKERNYSQSNTFENEVDETMGLENDDEKRKK</sequence>
<evidence type="ECO:0000313" key="3">
    <source>
        <dbReference type="Proteomes" id="UP001303046"/>
    </source>
</evidence>
<dbReference type="EMBL" id="JAVFWL010000001">
    <property type="protein sequence ID" value="KAK6729378.1"/>
    <property type="molecule type" value="Genomic_DNA"/>
</dbReference>
<accession>A0ABR1BWC8</accession>
<reference evidence="2 3" key="1">
    <citation type="submission" date="2023-08" db="EMBL/GenBank/DDBJ databases">
        <title>A Necator americanus chromosomal reference genome.</title>
        <authorList>
            <person name="Ilik V."/>
            <person name="Petrzelkova K.J."/>
            <person name="Pardy F."/>
            <person name="Fuh T."/>
            <person name="Niatou-Singa F.S."/>
            <person name="Gouil Q."/>
            <person name="Baker L."/>
            <person name="Ritchie M.E."/>
            <person name="Jex A.R."/>
            <person name="Gazzola D."/>
            <person name="Li H."/>
            <person name="Toshio Fujiwara R."/>
            <person name="Zhan B."/>
            <person name="Aroian R.V."/>
            <person name="Pafco B."/>
            <person name="Schwarz E.M."/>
        </authorList>
    </citation>
    <scope>NUCLEOTIDE SEQUENCE [LARGE SCALE GENOMIC DNA]</scope>
    <source>
        <strain evidence="2 3">Aroian</strain>
        <tissue evidence="2">Whole animal</tissue>
    </source>
</reference>
<protein>
    <submittedName>
        <fullName evidence="2">Uncharacterized protein</fullName>
    </submittedName>
</protein>
<comment type="caution">
    <text evidence="2">The sequence shown here is derived from an EMBL/GenBank/DDBJ whole genome shotgun (WGS) entry which is preliminary data.</text>
</comment>
<evidence type="ECO:0000313" key="2">
    <source>
        <dbReference type="EMBL" id="KAK6729378.1"/>
    </source>
</evidence>
<feature type="region of interest" description="Disordered" evidence="1">
    <location>
        <begin position="120"/>
        <end position="148"/>
    </location>
</feature>
<feature type="compositionally biased region" description="Acidic residues" evidence="1">
    <location>
        <begin position="131"/>
        <end position="142"/>
    </location>
</feature>
<proteinExistence type="predicted"/>
<keyword evidence="3" id="KW-1185">Reference proteome</keyword>
<dbReference type="Proteomes" id="UP001303046">
    <property type="component" value="Unassembled WGS sequence"/>
</dbReference>
<name>A0ABR1BWC8_NECAM</name>
<gene>
    <name evidence="2" type="primary">Necator_chrI.g2563</name>
    <name evidence="2" type="ORF">RB195_006435</name>
</gene>